<dbReference type="EMBL" id="JH651384">
    <property type="protein sequence ID" value="EIJ33434.1"/>
    <property type="molecule type" value="Genomic_DNA"/>
</dbReference>
<gene>
    <name evidence="1" type="ORF">Thini_0802</name>
</gene>
<keyword evidence="2" id="KW-1185">Reference proteome</keyword>
<accession>A0A656HBS7</accession>
<reference evidence="2" key="1">
    <citation type="journal article" date="2011" name="Stand. Genomic Sci.">
        <title>Genome sequence of the filamentous, gliding Thiothrix nivea neotype strain (JP2(T)).</title>
        <authorList>
            <person name="Lapidus A."/>
            <person name="Nolan M."/>
            <person name="Lucas S."/>
            <person name="Glavina Del Rio T."/>
            <person name="Tice H."/>
            <person name="Cheng J.F."/>
            <person name="Tapia R."/>
            <person name="Han C."/>
            <person name="Goodwin L."/>
            <person name="Pitluck S."/>
            <person name="Liolios K."/>
            <person name="Pagani I."/>
            <person name="Ivanova N."/>
            <person name="Huntemann M."/>
            <person name="Mavromatis K."/>
            <person name="Mikhailova N."/>
            <person name="Pati A."/>
            <person name="Chen A."/>
            <person name="Palaniappan K."/>
            <person name="Land M."/>
            <person name="Brambilla E.M."/>
            <person name="Rohde M."/>
            <person name="Abt B."/>
            <person name="Verbarg S."/>
            <person name="Goker M."/>
            <person name="Bristow J."/>
            <person name="Eisen J.A."/>
            <person name="Markowitz V."/>
            <person name="Hugenholtz P."/>
            <person name="Kyrpides N.C."/>
            <person name="Klenk H.P."/>
            <person name="Woyke T."/>
        </authorList>
    </citation>
    <scope>NUCLEOTIDE SEQUENCE [LARGE SCALE GENOMIC DNA]</scope>
    <source>
        <strain evidence="2">ATCC 35100 / DSM 5205 / JP2</strain>
    </source>
</reference>
<sequence>MQSRFQKLLQKLSHRTTIDPALKRAYPGLPAYLLKRHSALLALTLEGHGHG</sequence>
<dbReference type="RefSeq" id="WP_002707386.1">
    <property type="nucleotide sequence ID" value="NZ_JH651384.1"/>
</dbReference>
<name>A0A656HBS7_THINJ</name>
<protein>
    <submittedName>
        <fullName evidence="1">Uncharacterized protein</fullName>
    </submittedName>
</protein>
<proteinExistence type="predicted"/>
<organism evidence="1 2">
    <name type="scientific">Thiothrix nivea (strain ATCC 35100 / DSM 5205 / JP2)</name>
    <dbReference type="NCBI Taxonomy" id="870187"/>
    <lineage>
        <taxon>Bacteria</taxon>
        <taxon>Pseudomonadati</taxon>
        <taxon>Pseudomonadota</taxon>
        <taxon>Gammaproteobacteria</taxon>
        <taxon>Thiotrichales</taxon>
        <taxon>Thiotrichaceae</taxon>
        <taxon>Thiothrix</taxon>
    </lineage>
</organism>
<evidence type="ECO:0000313" key="2">
    <source>
        <dbReference type="Proteomes" id="UP000005317"/>
    </source>
</evidence>
<evidence type="ECO:0000313" key="1">
    <source>
        <dbReference type="EMBL" id="EIJ33434.1"/>
    </source>
</evidence>
<dbReference type="Proteomes" id="UP000005317">
    <property type="component" value="Unassembled WGS sequence"/>
</dbReference>
<dbReference type="AlphaFoldDB" id="A0A656HBS7"/>